<sequence length="184" mass="19718">MPLDFNEIRQLLATIAQTDIAEVTLKSDDFELTVRKAVSISNHMLSVGQATLGGVVGSGLSSGLTTNQVTTSQVTEVGTGRLFENAATGTQLQLSVNTPSTIDQRLVEVPSPMVGTFYRAPAPGEAPFVEVGDRVRKGQTVCIIEAMKLMNEIEAEVSGQVMEILLQNGDPVEYGQPLMRINPD</sequence>
<dbReference type="PROSITE" id="PS00188">
    <property type="entry name" value="BIOTIN"/>
    <property type="match status" value="1"/>
</dbReference>
<dbReference type="RefSeq" id="WP_190875549.1">
    <property type="nucleotide sequence ID" value="NZ_JADEXS020000001.1"/>
</dbReference>
<dbReference type="GO" id="GO:0003989">
    <property type="term" value="F:acetyl-CoA carboxylase activity"/>
    <property type="evidence" value="ECO:0007669"/>
    <property type="project" value="InterPro"/>
</dbReference>
<dbReference type="Gene3D" id="2.40.50.100">
    <property type="match status" value="1"/>
</dbReference>
<evidence type="ECO:0000256" key="1">
    <source>
        <dbReference type="ARBA" id="ARBA00005194"/>
    </source>
</evidence>
<keyword evidence="5 7" id="KW-0275">Fatty acid biosynthesis</keyword>
<dbReference type="Proteomes" id="UP000622533">
    <property type="component" value="Unassembled WGS sequence"/>
</dbReference>
<evidence type="ECO:0000256" key="5">
    <source>
        <dbReference type="ARBA" id="ARBA00023160"/>
    </source>
</evidence>
<evidence type="ECO:0000256" key="2">
    <source>
        <dbReference type="ARBA" id="ARBA00022516"/>
    </source>
</evidence>
<keyword evidence="4 7" id="KW-0443">Lipid metabolism</keyword>
<keyword evidence="10" id="KW-1185">Reference proteome</keyword>
<evidence type="ECO:0000256" key="4">
    <source>
        <dbReference type="ARBA" id="ARBA00023098"/>
    </source>
</evidence>
<protein>
    <recommendedName>
        <fullName evidence="7">Biotin carboxyl carrier protein of acetyl-CoA carboxylase</fullName>
    </recommendedName>
</protein>
<feature type="domain" description="Lipoyl-binding" evidence="8">
    <location>
        <begin position="106"/>
        <end position="182"/>
    </location>
</feature>
<evidence type="ECO:0000259" key="8">
    <source>
        <dbReference type="PROSITE" id="PS50968"/>
    </source>
</evidence>
<dbReference type="CDD" id="cd06850">
    <property type="entry name" value="biotinyl_domain"/>
    <property type="match status" value="1"/>
</dbReference>
<evidence type="ECO:0000256" key="6">
    <source>
        <dbReference type="ARBA" id="ARBA00023267"/>
    </source>
</evidence>
<dbReference type="InterPro" id="IPR011053">
    <property type="entry name" value="Single_hybrid_motif"/>
</dbReference>
<dbReference type="GO" id="GO:0006633">
    <property type="term" value="P:fatty acid biosynthetic process"/>
    <property type="evidence" value="ECO:0007669"/>
    <property type="project" value="UniProtKB-UniPathway"/>
</dbReference>
<dbReference type="PANTHER" id="PTHR47597">
    <property type="entry name" value="IS A MEMBER OF THE PF|00364 BIOTIN-REQUIRING ENZYMES FAMILY-RELATED"/>
    <property type="match status" value="1"/>
</dbReference>
<evidence type="ECO:0000256" key="7">
    <source>
        <dbReference type="RuleBase" id="RU364072"/>
    </source>
</evidence>
<evidence type="ECO:0000256" key="3">
    <source>
        <dbReference type="ARBA" id="ARBA00022832"/>
    </source>
</evidence>
<evidence type="ECO:0000313" key="9">
    <source>
        <dbReference type="EMBL" id="MBE9027516.1"/>
    </source>
</evidence>
<keyword evidence="6 7" id="KW-0092">Biotin</keyword>
<dbReference type="InterPro" id="IPR053217">
    <property type="entry name" value="ACC_Biotin_Carrier"/>
</dbReference>
<name>A0A8J6ZXV9_DESMC</name>
<dbReference type="NCBIfam" id="NF005457">
    <property type="entry name" value="PRK07051.1"/>
    <property type="match status" value="1"/>
</dbReference>
<dbReference type="PANTHER" id="PTHR47597:SF1">
    <property type="entry name" value="IS A MEMBER OF THE PF|00364 BIOTIN-REQUIRING ENZYMES FAMILY-RELATED"/>
    <property type="match status" value="1"/>
</dbReference>
<dbReference type="UniPathway" id="UPA00094"/>
<dbReference type="GO" id="GO:0009317">
    <property type="term" value="C:acetyl-CoA carboxylase complex"/>
    <property type="evidence" value="ECO:0007669"/>
    <property type="project" value="InterPro"/>
</dbReference>
<dbReference type="PRINTS" id="PR01071">
    <property type="entry name" value="ACOABIOTINCC"/>
</dbReference>
<dbReference type="Pfam" id="PF00364">
    <property type="entry name" value="Biotin_lipoyl"/>
    <property type="match status" value="1"/>
</dbReference>
<dbReference type="AlphaFoldDB" id="A0A8J6ZXV9"/>
<keyword evidence="2 7" id="KW-0444">Lipid biosynthesis</keyword>
<comment type="pathway">
    <text evidence="1 7">Lipid metabolism; fatty acid biosynthesis.</text>
</comment>
<comment type="caution">
    <text evidence="9">The sequence shown here is derived from an EMBL/GenBank/DDBJ whole genome shotgun (WGS) entry which is preliminary data.</text>
</comment>
<dbReference type="SUPFAM" id="SSF51230">
    <property type="entry name" value="Single hybrid motif"/>
    <property type="match status" value="1"/>
</dbReference>
<gene>
    <name evidence="9" type="primary">accB</name>
    <name evidence="9" type="ORF">IQ276_35390</name>
</gene>
<dbReference type="NCBIfam" id="TIGR00531">
    <property type="entry name" value="BCCP"/>
    <property type="match status" value="1"/>
</dbReference>
<keyword evidence="3 7" id="KW-0276">Fatty acid metabolism</keyword>
<comment type="function">
    <text evidence="7">This protein is a component of the acetyl coenzyme A carboxylase complex; first, biotin carboxylase catalyzes the carboxylation of the carrier protein and then the transcarboxylase transfers the carboxyl group to form malonyl-CoA.</text>
</comment>
<accession>A0A8J6ZXV9</accession>
<dbReference type="EMBL" id="JADEXS010000932">
    <property type="protein sequence ID" value="MBE9027516.1"/>
    <property type="molecule type" value="Genomic_DNA"/>
</dbReference>
<dbReference type="FunFam" id="2.40.50.100:FF:000003">
    <property type="entry name" value="Acetyl-CoA carboxylase biotin carboxyl carrier protein"/>
    <property type="match status" value="1"/>
</dbReference>
<dbReference type="InterPro" id="IPR000089">
    <property type="entry name" value="Biotin_lipoyl"/>
</dbReference>
<dbReference type="InterPro" id="IPR001882">
    <property type="entry name" value="Biotin_BS"/>
</dbReference>
<evidence type="ECO:0000313" key="10">
    <source>
        <dbReference type="Proteomes" id="UP000622533"/>
    </source>
</evidence>
<organism evidence="9 10">
    <name type="scientific">Desmonostoc muscorum LEGE 12446</name>
    <dbReference type="NCBI Taxonomy" id="1828758"/>
    <lineage>
        <taxon>Bacteria</taxon>
        <taxon>Bacillati</taxon>
        <taxon>Cyanobacteriota</taxon>
        <taxon>Cyanophyceae</taxon>
        <taxon>Nostocales</taxon>
        <taxon>Nostocaceae</taxon>
        <taxon>Desmonostoc</taxon>
    </lineage>
</organism>
<proteinExistence type="predicted"/>
<dbReference type="PROSITE" id="PS50968">
    <property type="entry name" value="BIOTINYL_LIPOYL"/>
    <property type="match status" value="1"/>
</dbReference>
<dbReference type="InterPro" id="IPR001249">
    <property type="entry name" value="AcCoA_biotinCC"/>
</dbReference>
<reference evidence="9" key="1">
    <citation type="submission" date="2020-10" db="EMBL/GenBank/DDBJ databases">
        <authorList>
            <person name="Castelo-Branco R."/>
            <person name="Eusebio N."/>
            <person name="Adriana R."/>
            <person name="Vieira A."/>
            <person name="Brugerolle De Fraissinette N."/>
            <person name="Rezende De Castro R."/>
            <person name="Schneider M.P."/>
            <person name="Vasconcelos V."/>
            <person name="Leao P.N."/>
        </authorList>
    </citation>
    <scope>NUCLEOTIDE SEQUENCE</scope>
    <source>
        <strain evidence="9">LEGE 12446</strain>
    </source>
</reference>